<keyword evidence="3" id="KW-0540">Nuclease</keyword>
<dbReference type="InterPro" id="IPR038570">
    <property type="entry name" value="HicA_sf"/>
</dbReference>
<organism evidence="8 9">
    <name type="scientific">Marinactinospora rubrisoli</name>
    <dbReference type="NCBI Taxonomy" id="2715399"/>
    <lineage>
        <taxon>Bacteria</taxon>
        <taxon>Bacillati</taxon>
        <taxon>Actinomycetota</taxon>
        <taxon>Actinomycetes</taxon>
        <taxon>Streptosporangiales</taxon>
        <taxon>Nocardiopsidaceae</taxon>
        <taxon>Marinactinospora</taxon>
    </lineage>
</organism>
<protein>
    <submittedName>
        <fullName evidence="8">Type II toxin-antitoxin system HicA family toxin</fullName>
    </submittedName>
</protein>
<evidence type="ECO:0000256" key="3">
    <source>
        <dbReference type="ARBA" id="ARBA00022722"/>
    </source>
</evidence>
<dbReference type="Pfam" id="PF07927">
    <property type="entry name" value="HicA_toxin"/>
    <property type="match status" value="1"/>
</dbReference>
<accession>A0ABW2KB92</accession>
<evidence type="ECO:0000256" key="6">
    <source>
        <dbReference type="ARBA" id="ARBA00022884"/>
    </source>
</evidence>
<dbReference type="SUPFAM" id="SSF54786">
    <property type="entry name" value="YcfA/nrd intein domain"/>
    <property type="match status" value="1"/>
</dbReference>
<evidence type="ECO:0000256" key="1">
    <source>
        <dbReference type="ARBA" id="ARBA00006620"/>
    </source>
</evidence>
<comment type="caution">
    <text evidence="8">The sequence shown here is derived from an EMBL/GenBank/DDBJ whole genome shotgun (WGS) entry which is preliminary data.</text>
</comment>
<keyword evidence="5" id="KW-0378">Hydrolase</keyword>
<dbReference type="RefSeq" id="WP_379868307.1">
    <property type="nucleotide sequence ID" value="NZ_JBHTBH010000001.1"/>
</dbReference>
<gene>
    <name evidence="8" type="ORF">ACFQRF_02075</name>
</gene>
<dbReference type="Proteomes" id="UP001596540">
    <property type="component" value="Unassembled WGS sequence"/>
</dbReference>
<dbReference type="EMBL" id="JBHTBH010000001">
    <property type="protein sequence ID" value="MFC7326516.1"/>
    <property type="molecule type" value="Genomic_DNA"/>
</dbReference>
<evidence type="ECO:0000256" key="7">
    <source>
        <dbReference type="ARBA" id="ARBA00023016"/>
    </source>
</evidence>
<comment type="similarity">
    <text evidence="1">Belongs to the HicA mRNA interferase family.</text>
</comment>
<keyword evidence="9" id="KW-1185">Reference proteome</keyword>
<keyword evidence="2" id="KW-1277">Toxin-antitoxin system</keyword>
<evidence type="ECO:0000313" key="8">
    <source>
        <dbReference type="EMBL" id="MFC7326516.1"/>
    </source>
</evidence>
<dbReference type="InterPro" id="IPR012933">
    <property type="entry name" value="HicA_mRNA_interferase"/>
</dbReference>
<proteinExistence type="inferred from homology"/>
<reference evidence="9" key="1">
    <citation type="journal article" date="2019" name="Int. J. Syst. Evol. Microbiol.">
        <title>The Global Catalogue of Microorganisms (GCM) 10K type strain sequencing project: providing services to taxonomists for standard genome sequencing and annotation.</title>
        <authorList>
            <consortium name="The Broad Institute Genomics Platform"/>
            <consortium name="The Broad Institute Genome Sequencing Center for Infectious Disease"/>
            <person name="Wu L."/>
            <person name="Ma J."/>
        </authorList>
    </citation>
    <scope>NUCLEOTIDE SEQUENCE [LARGE SCALE GENOMIC DNA]</scope>
    <source>
        <strain evidence="9">CGMCC 4.7382</strain>
    </source>
</reference>
<evidence type="ECO:0000256" key="5">
    <source>
        <dbReference type="ARBA" id="ARBA00022801"/>
    </source>
</evidence>
<evidence type="ECO:0000256" key="4">
    <source>
        <dbReference type="ARBA" id="ARBA00022759"/>
    </source>
</evidence>
<keyword evidence="7" id="KW-0346">Stress response</keyword>
<name>A0ABW2KB92_9ACTN</name>
<evidence type="ECO:0000313" key="9">
    <source>
        <dbReference type="Proteomes" id="UP001596540"/>
    </source>
</evidence>
<keyword evidence="6" id="KW-0694">RNA-binding</keyword>
<keyword evidence="4" id="KW-0255">Endonuclease</keyword>
<dbReference type="Gene3D" id="3.30.920.30">
    <property type="entry name" value="Hypothetical protein"/>
    <property type="match status" value="1"/>
</dbReference>
<sequence length="71" mass="7783">MSPRARRLSSKEKEIVKLLEAEGSERVSTRGDHLELRRGGRSVVVLLGRDPLRIGTQNAILSAAGIDPYSL</sequence>
<evidence type="ECO:0000256" key="2">
    <source>
        <dbReference type="ARBA" id="ARBA00022649"/>
    </source>
</evidence>